<dbReference type="SUPFAM" id="SSF53167">
    <property type="entry name" value="Purine and uridine phosphorylases"/>
    <property type="match status" value="1"/>
</dbReference>
<dbReference type="Proteomes" id="UP000326936">
    <property type="component" value="Chromosome"/>
</dbReference>
<proteinExistence type="predicted"/>
<dbReference type="GO" id="GO:0003824">
    <property type="term" value="F:catalytic activity"/>
    <property type="evidence" value="ECO:0007669"/>
    <property type="project" value="InterPro"/>
</dbReference>
<reference evidence="1 2" key="1">
    <citation type="submission" date="2019-10" db="EMBL/GenBank/DDBJ databases">
        <title>Complete genome sequence of Vibrio sp. strain THAF100, isolated from non-filtered water from the water column of tank 6 of a marine aquarium containing stony-coral fragments. Water maintained at 26 degree C.</title>
        <authorList>
            <person name="Ruckert C."/>
            <person name="Franco A."/>
            <person name="Kalinowski J."/>
            <person name="Glaeser S."/>
        </authorList>
    </citation>
    <scope>NUCLEOTIDE SEQUENCE [LARGE SCALE GENOMIC DNA]</scope>
    <source>
        <strain evidence="1 2">THAF100</strain>
    </source>
</reference>
<gene>
    <name evidence="1" type="ORF">FIV01_06420</name>
</gene>
<dbReference type="KEGG" id="vaq:FIV01_06420"/>
<keyword evidence="2" id="KW-1185">Reference proteome</keyword>
<dbReference type="InterPro" id="IPR035994">
    <property type="entry name" value="Nucleoside_phosphorylase_sf"/>
</dbReference>
<dbReference type="AlphaFoldDB" id="A0A5P9CII4"/>
<protein>
    <recommendedName>
        <fullName evidence="3">Nucleoside phosphorylase domain-containing protein</fullName>
    </recommendedName>
</protein>
<evidence type="ECO:0000313" key="2">
    <source>
        <dbReference type="Proteomes" id="UP000326936"/>
    </source>
</evidence>
<dbReference type="OrthoDB" id="5839680at2"/>
<accession>A0A5P9CII4</accession>
<name>A0A5P9CII4_9VIBR</name>
<evidence type="ECO:0008006" key="3">
    <source>
        <dbReference type="Google" id="ProtNLM"/>
    </source>
</evidence>
<dbReference type="EMBL" id="CP045350">
    <property type="protein sequence ID" value="QFT26054.1"/>
    <property type="molecule type" value="Genomic_DNA"/>
</dbReference>
<sequence length="511" mass="56104">MKLSSIALNSALLDQPDLPRADQPLNIRRISQLSNDTSLPSNTRHLPTLLMMEIRQAGDRMNAIRAGFEDKNPYVAAPKSQIVRALTSSEPPSRYLSVDDIKRVGTSKIFSLDQLSLQKIHPAHAENLNGFQKATSLLQNKPVKLPSTDAKHTVNINAYLANRLPSGLVDLISKHGAEFFLFNSSDQDVANHYKSQGFDTCFKVSSPTSTHFYLLNNHQTNENKIIVSGIGSHTRLEHQILQFHFSGIDVATKLTSIGSIDALKASSIKSLKSQLAQIQADEKILYIGARWKVMESIANQIFSLSGEHEGEGYKKLNPHNHKIGPFTFDEVTITNNGKTVSIAALRMPNGELSYDAVKTFAESGFNKIVMCGAGGRITGDAQIGDYIHLNHSSYQGNVVNLSNTEVLIPTKFSRINTTACSNTTVDSPLIETKSWLAQQQEKKVATVDVETAHIFNAVNDSPCSVTIIPGIFVSDIVGEHPLEDKISGNGADKHIDEFVRVTWNALLRAPN</sequence>
<dbReference type="GO" id="GO:0009116">
    <property type="term" value="P:nucleoside metabolic process"/>
    <property type="evidence" value="ECO:0007669"/>
    <property type="project" value="InterPro"/>
</dbReference>
<evidence type="ECO:0000313" key="1">
    <source>
        <dbReference type="EMBL" id="QFT26054.1"/>
    </source>
</evidence>
<dbReference type="RefSeq" id="WP_152430251.1">
    <property type="nucleotide sequence ID" value="NZ_CBCSDK010000002.1"/>
</dbReference>
<organism evidence="1 2">
    <name type="scientific">Vibrio aquimaris</name>
    <dbReference type="NCBI Taxonomy" id="2587862"/>
    <lineage>
        <taxon>Bacteria</taxon>
        <taxon>Pseudomonadati</taxon>
        <taxon>Pseudomonadota</taxon>
        <taxon>Gammaproteobacteria</taxon>
        <taxon>Vibrionales</taxon>
        <taxon>Vibrionaceae</taxon>
        <taxon>Vibrio</taxon>
    </lineage>
</organism>